<dbReference type="AlphaFoldDB" id="A0A423XLZ7"/>
<feature type="compositionally biased region" description="Gly residues" evidence="3">
    <location>
        <begin position="720"/>
        <end position="735"/>
    </location>
</feature>
<keyword evidence="5" id="KW-0732">Signal</keyword>
<reference evidence="6 7" key="1">
    <citation type="submission" date="2015-09" db="EMBL/GenBank/DDBJ databases">
        <title>Host preference determinants of Valsa canker pathogens revealed by comparative genomics.</title>
        <authorList>
            <person name="Yin Z."/>
            <person name="Huang L."/>
        </authorList>
    </citation>
    <scope>NUCLEOTIDE SEQUENCE [LARGE SCALE GENOMIC DNA]</scope>
    <source>
        <strain evidence="6 7">SXYLt</strain>
    </source>
</reference>
<name>A0A423XLZ7_9PEZI</name>
<feature type="compositionally biased region" description="Basic and acidic residues" evidence="3">
    <location>
        <begin position="640"/>
        <end position="651"/>
    </location>
</feature>
<feature type="chain" id="PRO_5019484010" evidence="5">
    <location>
        <begin position="20"/>
        <end position="754"/>
    </location>
</feature>
<organism evidence="6 7">
    <name type="scientific">Cytospora leucostoma</name>
    <dbReference type="NCBI Taxonomy" id="1230097"/>
    <lineage>
        <taxon>Eukaryota</taxon>
        <taxon>Fungi</taxon>
        <taxon>Dikarya</taxon>
        <taxon>Ascomycota</taxon>
        <taxon>Pezizomycotina</taxon>
        <taxon>Sordariomycetes</taxon>
        <taxon>Sordariomycetidae</taxon>
        <taxon>Diaporthales</taxon>
        <taxon>Cytosporaceae</taxon>
        <taxon>Cytospora</taxon>
    </lineage>
</organism>
<keyword evidence="1" id="KW-0677">Repeat</keyword>
<dbReference type="STRING" id="1230097.A0A423XLZ7"/>
<keyword evidence="4" id="KW-1133">Transmembrane helix</keyword>
<dbReference type="SUPFAM" id="SSF117281">
    <property type="entry name" value="Kelch motif"/>
    <property type="match status" value="1"/>
</dbReference>
<dbReference type="EMBL" id="LKEB01000002">
    <property type="protein sequence ID" value="ROW17560.1"/>
    <property type="molecule type" value="Genomic_DNA"/>
</dbReference>
<evidence type="ECO:0000256" key="5">
    <source>
        <dbReference type="SAM" id="SignalP"/>
    </source>
</evidence>
<dbReference type="GO" id="GO:0019760">
    <property type="term" value="P:glucosinolate metabolic process"/>
    <property type="evidence" value="ECO:0007669"/>
    <property type="project" value="UniProtKB-ARBA"/>
</dbReference>
<feature type="region of interest" description="Disordered" evidence="3">
    <location>
        <begin position="509"/>
        <end position="579"/>
    </location>
</feature>
<feature type="signal peptide" evidence="5">
    <location>
        <begin position="1"/>
        <end position="19"/>
    </location>
</feature>
<dbReference type="InterPro" id="IPR015915">
    <property type="entry name" value="Kelch-typ_b-propeller"/>
</dbReference>
<evidence type="ECO:0000256" key="3">
    <source>
        <dbReference type="SAM" id="MobiDB-lite"/>
    </source>
</evidence>
<dbReference type="PANTHER" id="PTHR47435:SF4">
    <property type="entry name" value="KELCH REPEAT PROTEIN (AFU_ORTHOLOGUE AFUA_5G12780)"/>
    <property type="match status" value="1"/>
</dbReference>
<dbReference type="Gene3D" id="2.120.10.80">
    <property type="entry name" value="Kelch-type beta propeller"/>
    <property type="match status" value="1"/>
</dbReference>
<feature type="compositionally biased region" description="Polar residues" evidence="3">
    <location>
        <begin position="686"/>
        <end position="699"/>
    </location>
</feature>
<evidence type="ECO:0000313" key="6">
    <source>
        <dbReference type="EMBL" id="ROW17560.1"/>
    </source>
</evidence>
<comment type="caution">
    <text evidence="6">The sequence shown here is derived from an EMBL/GenBank/DDBJ whole genome shotgun (WGS) entry which is preliminary data.</text>
</comment>
<feature type="region of interest" description="Disordered" evidence="3">
    <location>
        <begin position="623"/>
        <end position="754"/>
    </location>
</feature>
<feature type="compositionally biased region" description="Basic and acidic residues" evidence="3">
    <location>
        <begin position="738"/>
        <end position="747"/>
    </location>
</feature>
<feature type="compositionally biased region" description="Gly residues" evidence="3">
    <location>
        <begin position="510"/>
        <end position="519"/>
    </location>
</feature>
<feature type="transmembrane region" description="Helical" evidence="4">
    <location>
        <begin position="477"/>
        <end position="499"/>
    </location>
</feature>
<evidence type="ECO:0000256" key="4">
    <source>
        <dbReference type="SAM" id="Phobius"/>
    </source>
</evidence>
<dbReference type="PANTHER" id="PTHR47435">
    <property type="entry name" value="KELCH REPEAT PROTEIN (AFU_ORTHOLOGUE AFUA_5G12780)"/>
    <property type="match status" value="1"/>
</dbReference>
<evidence type="ECO:0000313" key="7">
    <source>
        <dbReference type="Proteomes" id="UP000285146"/>
    </source>
</evidence>
<keyword evidence="2" id="KW-0408">Iron</keyword>
<dbReference type="OrthoDB" id="540004at2759"/>
<proteinExistence type="predicted"/>
<keyword evidence="4" id="KW-0812">Transmembrane</keyword>
<feature type="region of interest" description="Disordered" evidence="3">
    <location>
        <begin position="445"/>
        <end position="471"/>
    </location>
</feature>
<keyword evidence="7" id="KW-1185">Reference proteome</keyword>
<dbReference type="Proteomes" id="UP000285146">
    <property type="component" value="Unassembled WGS sequence"/>
</dbReference>
<accession>A0A423XLZ7</accession>
<protein>
    <submittedName>
        <fullName evidence="6">Uncharacterized protein</fullName>
    </submittedName>
</protein>
<keyword evidence="4" id="KW-0472">Membrane</keyword>
<dbReference type="InParanoid" id="A0A423XLZ7"/>
<sequence>MATPFPLSLLTMITCFVSASLQQRDPVQNFCRRFGHQTTVIDNNLYIDGGLINWNPISTYEQNYSNTWLLYQSLAHNGASGMPQLRANLSKNASVPSVSGGALWGDDVNKRFYLFGGEYHGDTPPAPFSLYAYDALNDWWDDLGPVSGSSSGGSVINPVSYGAGVGISELGLGFYYGGWLSNDSVAGWEGAPVATTGLVKFDMDQGTWTNNSGPDSVRRAGGSMDYIPASDGGMLVYFGGARDPQGNGSTVGQPMDEIFIHDIYTGQWYTQKTSGTTPQMRQRFCSGVTWADDQSSYNIYIYGGAGMPPDTAGYDDVYILTIPTFTWIKLYPTDGNITGQYPHNSLSCNVINRSQMLIIGGTFPLSDDACDAAPQWGTHNLVLGHQDDANPWQLYSPNLTTYAVPDAVTSVVGGQRAGGATRTAPSGGFDNPDLRVLMTKTASIAARTPTRAVPGGSGSTSSSSSSGGGGTHLSRGAIAGIAVGGSVALIAALAGLCLVARRRHRFRYGAAGGGGGRGPSGPKSSAGGSSAAYPYDGPGSPAWSPTSPHSGLGSTGVGGLHTPNSYYGPPDPFARRPSNINIQQGPAELAAPVPRGGAGYEMQHHGGGVVAVGAGLAPRALRASGRSASSGGGDVTVLAHGEEQPKFDDSGRPWYPRVSRLDDGPYPPPRPLRSVSYNGESPGYSPVTQSSPISLTTTAAAAGLHEMSAEPPARGSDTGWEGGGTGSSGQTGSGRSGSRSERRETRGHTTFYNP</sequence>
<gene>
    <name evidence="6" type="ORF">VPNG_00897</name>
</gene>
<evidence type="ECO:0000256" key="1">
    <source>
        <dbReference type="ARBA" id="ARBA00022737"/>
    </source>
</evidence>
<feature type="compositionally biased region" description="Low complexity" evidence="3">
    <location>
        <begin position="520"/>
        <end position="537"/>
    </location>
</feature>
<evidence type="ECO:0000256" key="2">
    <source>
        <dbReference type="ARBA" id="ARBA00023004"/>
    </source>
</evidence>